<evidence type="ECO:0000313" key="2">
    <source>
        <dbReference type="Proteomes" id="UP000242942"/>
    </source>
</evidence>
<dbReference type="EMBL" id="FLRI01000558">
    <property type="protein sequence ID" value="SBT84690.1"/>
    <property type="molecule type" value="Genomic_DNA"/>
</dbReference>
<keyword evidence="2" id="KW-1185">Reference proteome</keyword>
<evidence type="ECO:0000313" key="1">
    <source>
        <dbReference type="EMBL" id="SBT84690.1"/>
    </source>
</evidence>
<dbReference type="Proteomes" id="UP000242942">
    <property type="component" value="Unassembled WGS sequence"/>
</dbReference>
<protein>
    <submittedName>
        <fullName evidence="1">PIR protein</fullName>
    </submittedName>
</protein>
<dbReference type="VEuPathDB" id="PlasmoDB:POWCR01_000034600"/>
<proteinExistence type="predicted"/>
<name>A0A1D3JFS2_PLAOA</name>
<accession>A0A1D3JFS2</accession>
<organism evidence="1 2">
    <name type="scientific">Plasmodium ovale</name>
    <name type="common">malaria parasite P. ovale</name>
    <dbReference type="NCBI Taxonomy" id="36330"/>
    <lineage>
        <taxon>Eukaryota</taxon>
        <taxon>Sar</taxon>
        <taxon>Alveolata</taxon>
        <taxon>Apicomplexa</taxon>
        <taxon>Aconoidasida</taxon>
        <taxon>Haemosporida</taxon>
        <taxon>Plasmodiidae</taxon>
        <taxon>Plasmodium</taxon>
        <taxon>Plasmodium (Plasmodium)</taxon>
    </lineage>
</organism>
<dbReference type="InterPro" id="IPR008780">
    <property type="entry name" value="Plasmodium_Vir"/>
</dbReference>
<dbReference type="Pfam" id="PF05795">
    <property type="entry name" value="Plasmodium_Vir"/>
    <property type="match status" value="2"/>
</dbReference>
<dbReference type="VEuPathDB" id="PlasmoDB:PocGH01_00218100"/>
<gene>
    <name evidence="1" type="primary">PocGH01_00218100</name>
    <name evidence="1" type="ORF">POCGH01_00218100</name>
</gene>
<reference evidence="1 2" key="1">
    <citation type="submission" date="2016-06" db="EMBL/GenBank/DDBJ databases">
        <authorList>
            <consortium name="Pathogen Informatics"/>
        </authorList>
    </citation>
    <scope>NUCLEOTIDE SEQUENCE [LARGE SCALE GENOMIC DNA]</scope>
    <source>
        <strain evidence="1">PocGH01</strain>
    </source>
</reference>
<sequence>MASEFDYRKILKIFGHSSKELFSEKFYEALDNDYSGISKHRQHCRDIFGNKKKNKMKKLCERVLKYLEKSSKWNANKTGYDDCVLLNFWVYNTIAKYFSQDTSYINIAFSSIEKIWKYLVDDPYKEYFYQKCKPLFKENLNYDDWEKRKQLYDYYVDSDTLFKTARDFKEKCEEYYQKIEKAIPLYEHFEQVCSDQSMCPKFYDSCQQYNPKSLLPQLPCDGKIKSERAAAAKVSAPKHGKELEQEPGSAFDKTVMISESSQIGTKVAHSVLGVAPVLLTATALYRYTPVGSWVRKLGGYSPNSINDMNGGEMEEFLDNTQGSGNTFFGRGENYISYQPL</sequence>
<dbReference type="AlphaFoldDB" id="A0A1D3JFS2"/>